<comment type="similarity">
    <text evidence="5">Belongs to the FNT transporter (TC 1.A.16) family.</text>
</comment>
<evidence type="ECO:0000256" key="4">
    <source>
        <dbReference type="ARBA" id="ARBA00023136"/>
    </source>
</evidence>
<evidence type="ECO:0000256" key="5">
    <source>
        <dbReference type="ARBA" id="ARBA00049660"/>
    </source>
</evidence>
<evidence type="ECO:0000256" key="3">
    <source>
        <dbReference type="ARBA" id="ARBA00022989"/>
    </source>
</evidence>
<keyword evidence="4 6" id="KW-0472">Membrane</keyword>
<protein>
    <submittedName>
        <fullName evidence="7">Formate/nitrite transporter family protein</fullName>
    </submittedName>
</protein>
<evidence type="ECO:0000256" key="1">
    <source>
        <dbReference type="ARBA" id="ARBA00004141"/>
    </source>
</evidence>
<keyword evidence="8" id="KW-1185">Reference proteome</keyword>
<keyword evidence="2 6" id="KW-0812">Transmembrane</keyword>
<sequence>MFSPAEILAQSIDKGTAKVRNTLLAKLILGFLGGALIAIGFLANVRVSASIPASLGSVASLVGASVFPIGLIIILLAGGELVTGNMMAVSTAMYARKITVGDFLMNLLEITLANLVGAVFVAYFFGHFVGLTHVGVFRSAVITMAQGKIATPFWQSFVSGIGCNWLVGIAVWMSFGAKDGAGKILGVWFPTMIFVAVGFQHSIANCFLIPAAIFEGGATWGQFITNLIPVYLGNIIGGAGIVGGLYYLSFGQKKSV</sequence>
<feature type="transmembrane region" description="Helical" evidence="6">
    <location>
        <begin position="153"/>
        <end position="175"/>
    </location>
</feature>
<dbReference type="Pfam" id="PF01226">
    <property type="entry name" value="Form_Nir_trans"/>
    <property type="match status" value="1"/>
</dbReference>
<dbReference type="PANTHER" id="PTHR30520">
    <property type="entry name" value="FORMATE TRANSPORTER-RELATED"/>
    <property type="match status" value="1"/>
</dbReference>
<dbReference type="InterPro" id="IPR000292">
    <property type="entry name" value="For/NO2_transpt"/>
</dbReference>
<dbReference type="RefSeq" id="WP_137629367.1">
    <property type="nucleotide sequence ID" value="NZ_BJDJ01000021.1"/>
</dbReference>
<feature type="transmembrane region" description="Helical" evidence="6">
    <location>
        <begin position="226"/>
        <end position="248"/>
    </location>
</feature>
<comment type="caution">
    <text evidence="7">The sequence shown here is derived from an EMBL/GenBank/DDBJ whole genome shotgun (WGS) entry which is preliminary data.</text>
</comment>
<feature type="transmembrane region" description="Helical" evidence="6">
    <location>
        <begin position="55"/>
        <end position="82"/>
    </location>
</feature>
<dbReference type="InterPro" id="IPR023271">
    <property type="entry name" value="Aquaporin-like"/>
</dbReference>
<dbReference type="PANTHER" id="PTHR30520:SF6">
    <property type="entry name" value="FORMATE_NITRATE FAMILY TRANSPORTER (EUROFUNG)"/>
    <property type="match status" value="1"/>
</dbReference>
<evidence type="ECO:0000256" key="2">
    <source>
        <dbReference type="ARBA" id="ARBA00022692"/>
    </source>
</evidence>
<keyword evidence="3 6" id="KW-1133">Transmembrane helix</keyword>
<feature type="transmembrane region" description="Helical" evidence="6">
    <location>
        <begin position="187"/>
        <end position="214"/>
    </location>
</feature>
<organism evidence="7 8">
    <name type="scientific">Lactiplantibacillus daowaiensis</name>
    <dbReference type="NCBI Taxonomy" id="2559918"/>
    <lineage>
        <taxon>Bacteria</taxon>
        <taxon>Bacillati</taxon>
        <taxon>Bacillota</taxon>
        <taxon>Bacilli</taxon>
        <taxon>Lactobacillales</taxon>
        <taxon>Lactobacillaceae</taxon>
        <taxon>Lactiplantibacillus</taxon>
    </lineage>
</organism>
<reference evidence="8" key="1">
    <citation type="journal article" date="2019" name="Int. J. Syst. Evol. Microbiol.">
        <title>The Global Catalogue of Microorganisms (GCM) 10K type strain sequencing project: providing services to taxonomists for standard genome sequencing and annotation.</title>
        <authorList>
            <consortium name="The Broad Institute Genomics Platform"/>
            <consortium name="The Broad Institute Genome Sequencing Center for Infectious Disease"/>
            <person name="Wu L."/>
            <person name="Ma J."/>
        </authorList>
    </citation>
    <scope>NUCLEOTIDE SEQUENCE [LARGE SCALE GENOMIC DNA]</scope>
    <source>
        <strain evidence="8">CCM 8933</strain>
    </source>
</reference>
<gene>
    <name evidence="7" type="ORF">ACFP5Y_08020</name>
</gene>
<proteinExistence type="inferred from homology"/>
<evidence type="ECO:0000313" key="8">
    <source>
        <dbReference type="Proteomes" id="UP001596282"/>
    </source>
</evidence>
<dbReference type="Proteomes" id="UP001596282">
    <property type="component" value="Unassembled WGS sequence"/>
</dbReference>
<dbReference type="EMBL" id="JBHSSC010000034">
    <property type="protein sequence ID" value="MFC6181162.1"/>
    <property type="molecule type" value="Genomic_DNA"/>
</dbReference>
<feature type="transmembrane region" description="Helical" evidence="6">
    <location>
        <begin position="103"/>
        <end position="125"/>
    </location>
</feature>
<evidence type="ECO:0000256" key="6">
    <source>
        <dbReference type="SAM" id="Phobius"/>
    </source>
</evidence>
<comment type="subcellular location">
    <subcellularLocation>
        <location evidence="1">Membrane</location>
        <topology evidence="1">Multi-pass membrane protein</topology>
    </subcellularLocation>
</comment>
<name>A0ABW1S0A6_9LACO</name>
<accession>A0ABW1S0A6</accession>
<feature type="transmembrane region" description="Helical" evidence="6">
    <location>
        <begin position="23"/>
        <end position="43"/>
    </location>
</feature>
<dbReference type="Gene3D" id="1.20.1080.10">
    <property type="entry name" value="Glycerol uptake facilitator protein"/>
    <property type="match status" value="1"/>
</dbReference>
<evidence type="ECO:0000313" key="7">
    <source>
        <dbReference type="EMBL" id="MFC6181162.1"/>
    </source>
</evidence>